<sequence length="638" mass="73720">MSDQEELFKYWLKFKDISTRLFGNKRKRVNEPLVLHGNDRFLSHHYCIDSNYYLISGKVNSELCTCAFYDYNNPDLASSYSYDHQYFHDEKQLISNNKCLDNQDGLGDKYLKVELLDCSVEFENFQKDLNANIFSNNLLCCYKNMVIVAMAPDLVLQKQPSGILVKINLESIVSKACKHFLNNYKSAFMEYNETLGNEVLGKSWEITFIKMAKFYGKDLLMLCLTNGFVFCAFCEDVYQNETFEPLFQLKTELSCWSIDIFDDGPIKVFAVGSNERTVTLFFHDSHNKEIQPNKSNIVYKIGRIPCSDNVPTVAFYPKRTSEGNAILYYGNIIGQIVSVKIFLKPNKDYKGTNFTDEPFAYKYLNSQFLGTQCWSISLLFENEICKDFLKVSSWEELSGCPNKTLNSIQEHNVLQDYLILDNLRYDDFDGYDKTVKTYGTGAKIARIPVPTQSLLERCVIYDDNDGFISTEVHINSGELATYPFDTFDEYTNLYGIGENELCYNDLRAPGKNGILTEHMRRKFDKLYTKIRQQRNKKTEKKTKIQDLISITNPIASSAEQGISEFLKDRAQEVGDIVQVSFNSILSKADKFIDAFDFIYNYHLAGYDMRNYYPGPILRIGEFLEQYGINTRKQDSSIR</sequence>
<dbReference type="EMBL" id="UFAJ01001067">
    <property type="protein sequence ID" value="SSD62022.1"/>
    <property type="molecule type" value="Genomic_DNA"/>
</dbReference>
<dbReference type="Pfam" id="PF08728">
    <property type="entry name" value="CRT10"/>
    <property type="match status" value="1"/>
</dbReference>
<gene>
    <name evidence="1" type="ORF">SCODWIG_03784</name>
</gene>
<name>A0A376BBF5_9ASCO</name>
<organism evidence="1 2">
    <name type="scientific">Saccharomycodes ludwigii</name>
    <dbReference type="NCBI Taxonomy" id="36035"/>
    <lineage>
        <taxon>Eukaryota</taxon>
        <taxon>Fungi</taxon>
        <taxon>Dikarya</taxon>
        <taxon>Ascomycota</taxon>
        <taxon>Saccharomycotina</taxon>
        <taxon>Saccharomycetes</taxon>
        <taxon>Saccharomycodales</taxon>
        <taxon>Saccharomycodaceae</taxon>
        <taxon>Saccharomycodes</taxon>
    </lineage>
</organism>
<reference evidence="2" key="1">
    <citation type="submission" date="2018-06" db="EMBL/GenBank/DDBJ databases">
        <authorList>
            <person name="Guldener U."/>
        </authorList>
    </citation>
    <scope>NUCLEOTIDE SEQUENCE [LARGE SCALE GENOMIC DNA]</scope>
    <source>
        <strain evidence="2">UTAD17</strain>
    </source>
</reference>
<protein>
    <submittedName>
        <fullName evidence="1">Uncharacterized protein</fullName>
    </submittedName>
</protein>
<dbReference type="Proteomes" id="UP000262825">
    <property type="component" value="Unassembled WGS sequence"/>
</dbReference>
<accession>A0A376BBF5</accession>
<dbReference type="VEuPathDB" id="FungiDB:SCODWIG_03784"/>
<dbReference type="InterPro" id="IPR014839">
    <property type="entry name" value="Crt10"/>
</dbReference>
<proteinExistence type="predicted"/>
<keyword evidence="2" id="KW-1185">Reference proteome</keyword>
<dbReference type="AlphaFoldDB" id="A0A376BBF5"/>
<evidence type="ECO:0000313" key="1">
    <source>
        <dbReference type="EMBL" id="SSD62022.1"/>
    </source>
</evidence>
<evidence type="ECO:0000313" key="2">
    <source>
        <dbReference type="Proteomes" id="UP000262825"/>
    </source>
</evidence>